<proteinExistence type="predicted"/>
<feature type="compositionally biased region" description="Basic and acidic residues" evidence="1">
    <location>
        <begin position="25"/>
        <end position="34"/>
    </location>
</feature>
<keyword evidence="3" id="KW-1185">Reference proteome</keyword>
<evidence type="ECO:0000313" key="3">
    <source>
        <dbReference type="Proteomes" id="UP001597063"/>
    </source>
</evidence>
<feature type="compositionally biased region" description="Pro residues" evidence="1">
    <location>
        <begin position="1"/>
        <end position="24"/>
    </location>
</feature>
<gene>
    <name evidence="2" type="ORF">ACFQZM_44310</name>
</gene>
<name>A0ABW2Y0I8_9ACTN</name>
<dbReference type="Proteomes" id="UP001597063">
    <property type="component" value="Unassembled WGS sequence"/>
</dbReference>
<protein>
    <submittedName>
        <fullName evidence="2">Uncharacterized protein</fullName>
    </submittedName>
</protein>
<accession>A0ABW2Y0I8</accession>
<sequence>MTAPAPPEPPLPPERPAPTEPPEPSEPRRAGLRPGDRRVVQALALAALLPALLSIQWLDETHIVQRNLEPREKATTVPHGGTGELAGAQWRIEGRQTRAPYVSTQAPGGGSADVTELRLTLAVLPRDAEAAKAVGSYGITYRLSDGDGHEWSAVGLRTGSATGLTSDAKPRPGAVTRITVTGTVPRSKAGSLRLEVRPPRAQRPTGPLPLLRFAP</sequence>
<evidence type="ECO:0000256" key="1">
    <source>
        <dbReference type="SAM" id="MobiDB-lite"/>
    </source>
</evidence>
<evidence type="ECO:0000313" key="2">
    <source>
        <dbReference type="EMBL" id="MFD0691580.1"/>
    </source>
</evidence>
<feature type="region of interest" description="Disordered" evidence="1">
    <location>
        <begin position="1"/>
        <end position="34"/>
    </location>
</feature>
<organism evidence="2 3">
    <name type="scientific">Actinomadura fibrosa</name>
    <dbReference type="NCBI Taxonomy" id="111802"/>
    <lineage>
        <taxon>Bacteria</taxon>
        <taxon>Bacillati</taxon>
        <taxon>Actinomycetota</taxon>
        <taxon>Actinomycetes</taxon>
        <taxon>Streptosporangiales</taxon>
        <taxon>Thermomonosporaceae</taxon>
        <taxon>Actinomadura</taxon>
    </lineage>
</organism>
<comment type="caution">
    <text evidence="2">The sequence shown here is derived from an EMBL/GenBank/DDBJ whole genome shotgun (WGS) entry which is preliminary data.</text>
</comment>
<reference evidence="3" key="1">
    <citation type="journal article" date="2019" name="Int. J. Syst. Evol. Microbiol.">
        <title>The Global Catalogue of Microorganisms (GCM) 10K type strain sequencing project: providing services to taxonomists for standard genome sequencing and annotation.</title>
        <authorList>
            <consortium name="The Broad Institute Genomics Platform"/>
            <consortium name="The Broad Institute Genome Sequencing Center for Infectious Disease"/>
            <person name="Wu L."/>
            <person name="Ma J."/>
        </authorList>
    </citation>
    <scope>NUCLEOTIDE SEQUENCE [LARGE SCALE GENOMIC DNA]</scope>
    <source>
        <strain evidence="3">JCM 9371</strain>
    </source>
</reference>
<dbReference type="RefSeq" id="WP_131759572.1">
    <property type="nucleotide sequence ID" value="NZ_CAACUY010000082.1"/>
</dbReference>
<dbReference type="EMBL" id="JBHTGP010000031">
    <property type="protein sequence ID" value="MFD0691580.1"/>
    <property type="molecule type" value="Genomic_DNA"/>
</dbReference>